<sequence length="733" mass="80028">MDTTPPPRSPLLALSDVVHDSPLSAYDDHPIPYPSSPSPGTPHTPPFSPQAAHPIFHPQKHEAALDVKAASPDAADDPGFDVDLLERELVTLLSQNASAATTALMNAAAQQRQTLADRDHAQAQLAHTPHPQPESERASGSAMGLGLDFDDFAAMLQAVAASKDRERDTEQEKTRAAPAFHSLTADDAPRMGSPLRLEPRRRLSGESEYLYEHPDGHTSDRDEDSDHAHGRRKRRRLSSELGPSSDAAHEFSDISEILNHLVHFEQTHEAGHLGPIPEAEDDADLVVQSASSPGPQSPEEVSDTPLHYSGSVDHPHPDHQLQHRHPSLPSIPPLSHTTNLSAGPSQSPVRPQSHASTSVLHDPQRRGGTDNEETPKGKREKHPHACEECGKSFTRRSDLLRHMRIHTGERPFTCPHPDCGKTFIQRSALHVHTRVHTGEKPHCCEYPGCNKTFGDSSSLARHRRTHTGKRPYKCEDPLCEKTFTRRTTLTTHMRTHDPDWEPDPNIKFDFKPKKRKRSQDPAHEGSSSDDDLEETVRTISALLQPTDSAAHAIHVAHDSGFSGGDSSGELADEGDGQGDGEPSSGAEAEGEAEVDVREEAENLERRVASISAEIAQAVAQADMQLYEADDDEEDELDELEGDDGDGEEVVVLESAGDLPQEGGGSRPPSSLSQKPKDATVDVREEEQRAEGLLPAGLSVWDEEDDSDAFPVPLRTRKGREVVAVVRARTEAVE</sequence>
<gene>
    <name evidence="1" type="ORF">FA95DRAFT_1600572</name>
</gene>
<comment type="caution">
    <text evidence="1">The sequence shown here is derived from an EMBL/GenBank/DDBJ whole genome shotgun (WGS) entry which is preliminary data.</text>
</comment>
<accession>A0ACB8SCZ2</accession>
<evidence type="ECO:0000313" key="2">
    <source>
        <dbReference type="Proteomes" id="UP000814033"/>
    </source>
</evidence>
<evidence type="ECO:0000313" key="1">
    <source>
        <dbReference type="EMBL" id="KAI0054078.1"/>
    </source>
</evidence>
<reference evidence="1" key="2">
    <citation type="journal article" date="2022" name="New Phytol.">
        <title>Evolutionary transition to the ectomycorrhizal habit in the genomes of a hyperdiverse lineage of mushroom-forming fungi.</title>
        <authorList>
            <person name="Looney B."/>
            <person name="Miyauchi S."/>
            <person name="Morin E."/>
            <person name="Drula E."/>
            <person name="Courty P.E."/>
            <person name="Kohler A."/>
            <person name="Kuo A."/>
            <person name="LaButti K."/>
            <person name="Pangilinan J."/>
            <person name="Lipzen A."/>
            <person name="Riley R."/>
            <person name="Andreopoulos W."/>
            <person name="He G."/>
            <person name="Johnson J."/>
            <person name="Nolan M."/>
            <person name="Tritt A."/>
            <person name="Barry K.W."/>
            <person name="Grigoriev I.V."/>
            <person name="Nagy L.G."/>
            <person name="Hibbett D."/>
            <person name="Henrissat B."/>
            <person name="Matheny P.B."/>
            <person name="Labbe J."/>
            <person name="Martin F.M."/>
        </authorList>
    </citation>
    <scope>NUCLEOTIDE SEQUENCE</scope>
    <source>
        <strain evidence="1">FP105234-sp</strain>
    </source>
</reference>
<proteinExistence type="predicted"/>
<keyword evidence="2" id="KW-1185">Reference proteome</keyword>
<reference evidence="1" key="1">
    <citation type="submission" date="2021-02" db="EMBL/GenBank/DDBJ databases">
        <authorList>
            <consortium name="DOE Joint Genome Institute"/>
            <person name="Ahrendt S."/>
            <person name="Looney B.P."/>
            <person name="Miyauchi S."/>
            <person name="Morin E."/>
            <person name="Drula E."/>
            <person name="Courty P.E."/>
            <person name="Chicoki N."/>
            <person name="Fauchery L."/>
            <person name="Kohler A."/>
            <person name="Kuo A."/>
            <person name="Labutti K."/>
            <person name="Pangilinan J."/>
            <person name="Lipzen A."/>
            <person name="Riley R."/>
            <person name="Andreopoulos W."/>
            <person name="He G."/>
            <person name="Johnson J."/>
            <person name="Barry K.W."/>
            <person name="Grigoriev I.V."/>
            <person name="Nagy L."/>
            <person name="Hibbett D."/>
            <person name="Henrissat B."/>
            <person name="Matheny P.B."/>
            <person name="Labbe J."/>
            <person name="Martin F."/>
        </authorList>
    </citation>
    <scope>NUCLEOTIDE SEQUENCE</scope>
    <source>
        <strain evidence="1">FP105234-sp</strain>
    </source>
</reference>
<protein>
    <submittedName>
        <fullName evidence="1">Uncharacterized protein</fullName>
    </submittedName>
</protein>
<dbReference type="Proteomes" id="UP000814033">
    <property type="component" value="Unassembled WGS sequence"/>
</dbReference>
<organism evidence="1 2">
    <name type="scientific">Auriscalpium vulgare</name>
    <dbReference type="NCBI Taxonomy" id="40419"/>
    <lineage>
        <taxon>Eukaryota</taxon>
        <taxon>Fungi</taxon>
        <taxon>Dikarya</taxon>
        <taxon>Basidiomycota</taxon>
        <taxon>Agaricomycotina</taxon>
        <taxon>Agaricomycetes</taxon>
        <taxon>Russulales</taxon>
        <taxon>Auriscalpiaceae</taxon>
        <taxon>Auriscalpium</taxon>
    </lineage>
</organism>
<name>A0ACB8SCZ2_9AGAM</name>
<dbReference type="EMBL" id="MU275838">
    <property type="protein sequence ID" value="KAI0054078.1"/>
    <property type="molecule type" value="Genomic_DNA"/>
</dbReference>